<evidence type="ECO:0000313" key="4">
    <source>
        <dbReference type="Proteomes" id="UP001268610"/>
    </source>
</evidence>
<dbReference type="InterPro" id="IPR010385">
    <property type="entry name" value="DUF982"/>
</dbReference>
<dbReference type="EMBL" id="NWSY01000021">
    <property type="protein sequence ID" value="PDT20966.1"/>
    <property type="molecule type" value="Genomic_DNA"/>
</dbReference>
<dbReference type="Gene3D" id="6.10.250.730">
    <property type="match status" value="1"/>
</dbReference>
<evidence type="ECO:0000313" key="2">
    <source>
        <dbReference type="EMBL" id="PDT20966.1"/>
    </source>
</evidence>
<evidence type="ECO:0000313" key="1">
    <source>
        <dbReference type="EMBL" id="MDR9776005.1"/>
    </source>
</evidence>
<dbReference type="Proteomes" id="UP000219914">
    <property type="component" value="Unassembled WGS sequence"/>
</dbReference>
<organism evidence="1 4">
    <name type="scientific">Rhizobium hidalgonense</name>
    <dbReference type="NCBI Taxonomy" id="1538159"/>
    <lineage>
        <taxon>Bacteria</taxon>
        <taxon>Pseudomonadati</taxon>
        <taxon>Pseudomonadota</taxon>
        <taxon>Alphaproteobacteria</taxon>
        <taxon>Hyphomicrobiales</taxon>
        <taxon>Rhizobiaceae</taxon>
        <taxon>Rhizobium/Agrobacterium group</taxon>
        <taxon>Rhizobium</taxon>
    </lineage>
</organism>
<proteinExistence type="predicted"/>
<comment type="caution">
    <text evidence="1">The sequence shown here is derived from an EMBL/GenBank/DDBJ whole genome shotgun (WGS) entry which is preliminary data.</text>
</comment>
<reference evidence="2 3" key="1">
    <citation type="submission" date="2017-09" db="EMBL/GenBank/DDBJ databases">
        <title>Comparative genomics of rhizobia isolated from Phaseolus vulgaris in China.</title>
        <authorList>
            <person name="Tong W."/>
        </authorList>
    </citation>
    <scope>NUCLEOTIDE SEQUENCE [LARGE SCALE GENOMIC DNA]</scope>
    <source>
        <strain evidence="2 3">FH14</strain>
    </source>
</reference>
<keyword evidence="3" id="KW-1185">Reference proteome</keyword>
<sequence>MDKVIDVDFRVIWQAPVFIRTGTCVRERIDGPDAALQALANRWPASGTEFYAEAQVKCLHALARHGSVEAARSRFVNAAVAAGIIA</sequence>
<dbReference type="EMBL" id="JAVLSF010000019">
    <property type="protein sequence ID" value="MDR9776005.1"/>
    <property type="molecule type" value="Genomic_DNA"/>
</dbReference>
<protein>
    <submittedName>
        <fullName evidence="1">DUF982 domain-containing protein</fullName>
    </submittedName>
</protein>
<name>A0A2A6K7T7_9HYPH</name>
<gene>
    <name evidence="2" type="ORF">CO674_25070</name>
    <name evidence="1" type="ORF">RJJ65_25750</name>
</gene>
<dbReference type="Proteomes" id="UP001268610">
    <property type="component" value="Unassembled WGS sequence"/>
</dbReference>
<dbReference type="AlphaFoldDB" id="A0A2A6K7T7"/>
<accession>A0A2A6K7T7</accession>
<evidence type="ECO:0000313" key="3">
    <source>
        <dbReference type="Proteomes" id="UP000219914"/>
    </source>
</evidence>
<dbReference type="Pfam" id="PF06169">
    <property type="entry name" value="DUF982"/>
    <property type="match status" value="1"/>
</dbReference>
<reference evidence="1" key="2">
    <citation type="submission" date="2023-04" db="EMBL/GenBank/DDBJ databases">
        <title>Genomic characterization of faba bean (Vicia faba) microsymbionts in Mexican soils.</title>
        <authorList>
            <person name="Rivera Orduna F.N."/>
            <person name="Guevara-Luna J."/>
            <person name="Yan J."/>
            <person name="Arroyo-Herrera I."/>
            <person name="Li Y."/>
            <person name="Vasquez-Murrieta M.S."/>
            <person name="Wang E.T."/>
        </authorList>
    </citation>
    <scope>NUCLEOTIDE SEQUENCE</scope>
    <source>
        <strain evidence="1">CH26</strain>
    </source>
</reference>
<dbReference type="RefSeq" id="WP_097536587.1">
    <property type="nucleotide sequence ID" value="NZ_JAVLSD010000009.1"/>
</dbReference>